<evidence type="ECO:0000256" key="2">
    <source>
        <dbReference type="ARBA" id="ARBA00022490"/>
    </source>
</evidence>
<feature type="domain" description="Fibronectin type-III" evidence="4">
    <location>
        <begin position="621"/>
        <end position="708"/>
    </location>
</feature>
<keyword evidence="3" id="KW-0472">Membrane</keyword>
<dbReference type="InterPro" id="IPR036116">
    <property type="entry name" value="FN3_sf"/>
</dbReference>
<evidence type="ECO:0000259" key="4">
    <source>
        <dbReference type="PROSITE" id="PS50853"/>
    </source>
</evidence>
<dbReference type="Gene3D" id="3.20.20.80">
    <property type="entry name" value="Glycosidases"/>
    <property type="match status" value="1"/>
</dbReference>
<dbReference type="InterPro" id="IPR003961">
    <property type="entry name" value="FN3_dom"/>
</dbReference>
<name>A0A239J2S3_9BACT</name>
<dbReference type="Proteomes" id="UP000198356">
    <property type="component" value="Unassembled WGS sequence"/>
</dbReference>
<accession>A0A239J2S3</accession>
<sequence length="1423" mass="143511">MIPQAARLHRRPALSRCLANVFARVMTISTSSVCLLAALLSACPQRMTAQATVSVNLSNVVNASVSPMLFGGSNSPNPADQPVVLPMMANSGLTLIRGTAHVDQIVPANTTEAAYAASMPNGVGSYVPGSVADPSTWQWGPVSWAPIAKANGITTLMNIAEVPLWLSYNSTSIDDAPPNNVGYLTVYEDMVYKIIQHENTACNGGQCLTYLEILNEPDCNNLLLAAGDSSWSSEAAAADSVYTYAATGARAANPALIIGGDAECRDSGTFGTLSTLLADANLKAKGLLQFVSYHDYNPSEANDNITTLQAIITADGYPATMPIFLDEYNYTFTNPNSDPHVVGKEAATYIGDQLIFFSQQVGLQEAGIFTLLPNNALTTPYEDCNNCIFSNGLYSVNGDGTYTLAPQMRAYRVASVDLGLGSGTSKAYATTFSGLSEAQGFTTPGGNITALMVNDSATSTTTTVTFSSSSAATGCGYNVYVYVADTGTNNGSSPSQVLTNQCFSAGTMAVAGVAAPAYSVVGAIAFLSSPQGITNLAVTPASPGALMLTWQGASGAASYNINRSIDGGSTYSPLTNTTSLSFTDGGLSNSGNYCYTIQPINGAGNGPTSAAVCATVTSSFPVTGVTLTPAGPGAFTITYNALPNVTGYLIQQSVNGSAYTTLTTVTNTTYTEEGLTVGASYCVTVSGVFGGATAAPGPPVCGTSTSGSGPSGVTVTRTGDGQLTVTWSSGINYAGTTYTLNRSTNGQAYTAVSTGLTTTTYVDTGLTDYSSVYCYEITAVLDGVSSASSTAVCNSPASYIAVPNYSFETPVTTTYIYAPTGASWTFVPSVSHVGSGITANASAFSSGNSNAPDGVQNALIQETGTITQAIPGFTAGQQYKITVAASQRQNLKTQVGNPFKINVNGTTIASLNPPQSAATYSDYSGTFTAASASETIQFAGTATTDNTVFLDNVRIAPNPTATLSIKVQAVNIAQGAMLAVLSATGSFSGTAPAAPLVFSVDGGNQVAGSCSITSTTLVCNAAYAPTSALAEGTHTITAQYVGDGTYTAASATGTLNVGDTTEVQAQYGATSIVSPGSTNATVCVATANGAPTGNVQIYDGTALLTTQALQGGVCASWYISPSLSVGTHSLTAVYSGDANNPGGSSAPTTITVAAAPAGMYLTPTNYSFGNVRQGSSATEIFTLANGDGAAHAITSIQLTGEATNSYSSTNTCGASLNASSTCTITVTLKPTATGAISTTLQVVDASGTQTAALTGTGTQKANVFVTFTNQTLSVFPTDLSSQAITSSGGGTGAAVDASGSVLSINAGGGSLTKFSDLGSVLGTLSGGGLSGATALAIDGLSNVWVANGNGSVSEFNSGGTAVSSIPIGAAANLSQPASVSVDASGSLWIANAGNNTVTEIIGVAAPAAPIIQQVVNASPGVRP</sequence>
<protein>
    <submittedName>
        <fullName evidence="5">Abnormal spindle-like microcephaly-assoc'd, ASPM-SPD-2-Hydin</fullName>
    </submittedName>
</protein>
<dbReference type="Pfam" id="PF16640">
    <property type="entry name" value="Big_3_5"/>
    <property type="match status" value="1"/>
</dbReference>
<dbReference type="GO" id="GO:0005737">
    <property type="term" value="C:cytoplasm"/>
    <property type="evidence" value="ECO:0007669"/>
    <property type="project" value="UniProtKB-SubCell"/>
</dbReference>
<dbReference type="SUPFAM" id="SSF63825">
    <property type="entry name" value="YWTD domain"/>
    <property type="match status" value="1"/>
</dbReference>
<dbReference type="Pfam" id="PF15780">
    <property type="entry name" value="ASH"/>
    <property type="match status" value="1"/>
</dbReference>
<dbReference type="OrthoDB" id="2497772at2"/>
<keyword evidence="3" id="KW-1133">Transmembrane helix</keyword>
<proteinExistence type="predicted"/>
<gene>
    <name evidence="5" type="ORF">SAMN05421770_103388</name>
</gene>
<evidence type="ECO:0000256" key="3">
    <source>
        <dbReference type="SAM" id="Phobius"/>
    </source>
</evidence>
<dbReference type="Gene3D" id="2.60.40.10">
    <property type="entry name" value="Immunoglobulins"/>
    <property type="match status" value="5"/>
</dbReference>
<dbReference type="PROSITE" id="PS50853">
    <property type="entry name" value="FN3"/>
    <property type="match status" value="3"/>
</dbReference>
<dbReference type="InterPro" id="IPR013783">
    <property type="entry name" value="Ig-like_fold"/>
</dbReference>
<keyword evidence="6" id="KW-1185">Reference proteome</keyword>
<dbReference type="InterPro" id="IPR031549">
    <property type="entry name" value="ASH"/>
</dbReference>
<feature type="transmembrane region" description="Helical" evidence="3">
    <location>
        <begin position="21"/>
        <end position="40"/>
    </location>
</feature>
<dbReference type="SUPFAM" id="SSF51445">
    <property type="entry name" value="(Trans)glycosidases"/>
    <property type="match status" value="1"/>
</dbReference>
<dbReference type="SUPFAM" id="SSF49265">
    <property type="entry name" value="Fibronectin type III"/>
    <property type="match status" value="2"/>
</dbReference>
<evidence type="ECO:0000313" key="6">
    <source>
        <dbReference type="Proteomes" id="UP000198356"/>
    </source>
</evidence>
<dbReference type="NCBIfam" id="NF012200">
    <property type="entry name" value="choice_anch_D"/>
    <property type="match status" value="1"/>
</dbReference>
<dbReference type="InterPro" id="IPR017853">
    <property type="entry name" value="GH"/>
</dbReference>
<dbReference type="Gene3D" id="2.40.10.500">
    <property type="match status" value="1"/>
</dbReference>
<dbReference type="EMBL" id="FZOU01000003">
    <property type="protein sequence ID" value="SNS99563.1"/>
    <property type="molecule type" value="Genomic_DNA"/>
</dbReference>
<evidence type="ECO:0000313" key="5">
    <source>
        <dbReference type="EMBL" id="SNS99563.1"/>
    </source>
</evidence>
<feature type="domain" description="Fibronectin type-III" evidence="4">
    <location>
        <begin position="529"/>
        <end position="620"/>
    </location>
</feature>
<comment type="subcellular location">
    <subcellularLocation>
        <location evidence="1">Cytoplasm</location>
    </subcellularLocation>
</comment>
<keyword evidence="3" id="KW-0812">Transmembrane</keyword>
<dbReference type="InterPro" id="IPR032109">
    <property type="entry name" value="Big_3_5"/>
</dbReference>
<keyword evidence="2" id="KW-0963">Cytoplasm</keyword>
<feature type="domain" description="Fibronectin type-III" evidence="4">
    <location>
        <begin position="709"/>
        <end position="798"/>
    </location>
</feature>
<dbReference type="SMART" id="SM00060">
    <property type="entry name" value="FN3"/>
    <property type="match status" value="3"/>
</dbReference>
<reference evidence="5 6" key="1">
    <citation type="submission" date="2017-06" db="EMBL/GenBank/DDBJ databases">
        <authorList>
            <person name="Kim H.J."/>
            <person name="Triplett B.A."/>
        </authorList>
    </citation>
    <scope>NUCLEOTIDE SEQUENCE [LARGE SCALE GENOMIC DNA]</scope>
    <source>
        <strain evidence="5 6">DSM 18704</strain>
    </source>
</reference>
<dbReference type="CDD" id="cd00063">
    <property type="entry name" value="FN3"/>
    <property type="match status" value="2"/>
</dbReference>
<organism evidence="5 6">
    <name type="scientific">Granulicella rosea</name>
    <dbReference type="NCBI Taxonomy" id="474952"/>
    <lineage>
        <taxon>Bacteria</taxon>
        <taxon>Pseudomonadati</taxon>
        <taxon>Acidobacteriota</taxon>
        <taxon>Terriglobia</taxon>
        <taxon>Terriglobales</taxon>
        <taxon>Acidobacteriaceae</taxon>
        <taxon>Granulicella</taxon>
    </lineage>
</organism>
<evidence type="ECO:0000256" key="1">
    <source>
        <dbReference type="ARBA" id="ARBA00004496"/>
    </source>
</evidence>